<evidence type="ECO:0000313" key="6">
    <source>
        <dbReference type="EMBL" id="SHO65552.1"/>
    </source>
</evidence>
<dbReference type="RefSeq" id="WP_073628582.1">
    <property type="nucleotide sequence ID" value="NZ_FRXO01000004.1"/>
</dbReference>
<evidence type="ECO:0000313" key="7">
    <source>
        <dbReference type="Proteomes" id="UP000186406"/>
    </source>
</evidence>
<gene>
    <name evidence="6" type="ORF">SAMN02745172_02197</name>
</gene>
<evidence type="ECO:0000256" key="4">
    <source>
        <dbReference type="ARBA" id="ARBA00023002"/>
    </source>
</evidence>
<dbReference type="OrthoDB" id="9806257at2"/>
<name>A0A1M7ZL58_9HYPH</name>
<feature type="domain" description="FAD dependent oxidoreductase" evidence="5">
    <location>
        <begin position="6"/>
        <end position="396"/>
    </location>
</feature>
<dbReference type="InterPro" id="IPR006076">
    <property type="entry name" value="FAD-dep_OxRdtase"/>
</dbReference>
<dbReference type="SUPFAM" id="SSF54373">
    <property type="entry name" value="FAD-linked reductases, C-terminal domain"/>
    <property type="match status" value="1"/>
</dbReference>
<comment type="cofactor">
    <cofactor evidence="1">
        <name>FAD</name>
        <dbReference type="ChEBI" id="CHEBI:57692"/>
    </cofactor>
</comment>
<dbReference type="GO" id="GO:0050660">
    <property type="term" value="F:flavin adenine dinucleotide binding"/>
    <property type="evidence" value="ECO:0007669"/>
    <property type="project" value="InterPro"/>
</dbReference>
<accession>A0A1M7ZL58</accession>
<proteinExistence type="predicted"/>
<organism evidence="6 7">
    <name type="scientific">Pseudoxanthobacter soli DSM 19599</name>
    <dbReference type="NCBI Taxonomy" id="1123029"/>
    <lineage>
        <taxon>Bacteria</taxon>
        <taxon>Pseudomonadati</taxon>
        <taxon>Pseudomonadota</taxon>
        <taxon>Alphaproteobacteria</taxon>
        <taxon>Hyphomicrobiales</taxon>
        <taxon>Segnochrobactraceae</taxon>
        <taxon>Pseudoxanthobacter</taxon>
    </lineage>
</organism>
<dbReference type="EMBL" id="FRXO01000004">
    <property type="protein sequence ID" value="SHO65552.1"/>
    <property type="molecule type" value="Genomic_DNA"/>
</dbReference>
<dbReference type="SUPFAM" id="SSF51905">
    <property type="entry name" value="FAD/NAD(P)-binding domain"/>
    <property type="match status" value="1"/>
</dbReference>
<dbReference type="Proteomes" id="UP000186406">
    <property type="component" value="Unassembled WGS sequence"/>
</dbReference>
<dbReference type="InterPro" id="IPR002204">
    <property type="entry name" value="3-OH-isobutyrate_DH-rel_CS"/>
</dbReference>
<dbReference type="PANTHER" id="PTHR10961:SF7">
    <property type="entry name" value="FAD DEPENDENT OXIDOREDUCTASE DOMAIN-CONTAINING PROTEIN"/>
    <property type="match status" value="1"/>
</dbReference>
<dbReference type="Gene3D" id="3.30.9.10">
    <property type="entry name" value="D-Amino Acid Oxidase, subunit A, domain 2"/>
    <property type="match status" value="1"/>
</dbReference>
<keyword evidence="7" id="KW-1185">Reference proteome</keyword>
<protein>
    <submittedName>
        <fullName evidence="6">Sarcosine oxidase</fullName>
    </submittedName>
</protein>
<dbReference type="InterPro" id="IPR045170">
    <property type="entry name" value="MTOX"/>
</dbReference>
<keyword evidence="2" id="KW-0285">Flavoprotein</keyword>
<dbReference type="NCBIfam" id="NF008425">
    <property type="entry name" value="PRK11259.1"/>
    <property type="match status" value="1"/>
</dbReference>
<dbReference type="GO" id="GO:0008115">
    <property type="term" value="F:sarcosine oxidase activity"/>
    <property type="evidence" value="ECO:0007669"/>
    <property type="project" value="TreeGrafter"/>
</dbReference>
<evidence type="ECO:0000256" key="2">
    <source>
        <dbReference type="ARBA" id="ARBA00022630"/>
    </source>
</evidence>
<evidence type="ECO:0000259" key="5">
    <source>
        <dbReference type="Pfam" id="PF01266"/>
    </source>
</evidence>
<reference evidence="6 7" key="1">
    <citation type="submission" date="2016-12" db="EMBL/GenBank/DDBJ databases">
        <authorList>
            <person name="Song W.-J."/>
            <person name="Kurnit D.M."/>
        </authorList>
    </citation>
    <scope>NUCLEOTIDE SEQUENCE [LARGE SCALE GENOMIC DNA]</scope>
    <source>
        <strain evidence="6 7">DSM 19599</strain>
    </source>
</reference>
<dbReference type="STRING" id="1123029.SAMN02745172_02197"/>
<dbReference type="AlphaFoldDB" id="A0A1M7ZL58"/>
<dbReference type="InterPro" id="IPR036188">
    <property type="entry name" value="FAD/NAD-bd_sf"/>
</dbReference>
<keyword evidence="4" id="KW-0560">Oxidoreductase</keyword>
<dbReference type="PROSITE" id="PS00895">
    <property type="entry name" value="3_HYDROXYISOBUT_DH"/>
    <property type="match status" value="1"/>
</dbReference>
<dbReference type="Gene3D" id="3.50.50.60">
    <property type="entry name" value="FAD/NAD(P)-binding domain"/>
    <property type="match status" value="1"/>
</dbReference>
<evidence type="ECO:0000256" key="1">
    <source>
        <dbReference type="ARBA" id="ARBA00001974"/>
    </source>
</evidence>
<evidence type="ECO:0000256" key="3">
    <source>
        <dbReference type="ARBA" id="ARBA00022827"/>
    </source>
</evidence>
<sequence>MTAQFDVAVIGLGAMGAAAAAHIAARGQSVVGIEAFYPAHELGSSHGDSRIIRLGYFEDPAYVPLLRRAYANWRALEARVREDLLTVTGVLQLGRPDSPIVSGSRQACELHGLPFTVFEPDEVRARFPAFALDDDEVALLEPEGGYLRPEAAVMAHLKCAARDGAVLRFGERVTAIEPGDAGVTIVSDLGRVRARKVVVATGPWIAELVPSLKGVAKPIKQVVAWFQPRDSFATALGRMPVFLRDESIFRSDRSDLDDKNMLPHSNLERFLVDQMVPSDRKALEGEAGSFFGFPVIGRDAVKVGKHCHFFEEIDPDRPNPAVDDRDTAVLEDFVARRVPGAAGVRVATSTCRYTLLPGENFLLDHVPGEPNIVAASPCSGHGYKFASVIGEILADLALDGGTALPVALFSFEALQRTIGQTPAINPT</sequence>
<dbReference type="Pfam" id="PF01266">
    <property type="entry name" value="DAO"/>
    <property type="match status" value="1"/>
</dbReference>
<keyword evidence="3" id="KW-0274">FAD</keyword>
<dbReference type="PANTHER" id="PTHR10961">
    <property type="entry name" value="PEROXISOMAL SARCOSINE OXIDASE"/>
    <property type="match status" value="1"/>
</dbReference>